<evidence type="ECO:0000313" key="12">
    <source>
        <dbReference type="Proteomes" id="UP000263336"/>
    </source>
</evidence>
<comment type="caution">
    <text evidence="10">Lacks conserved residue(s) required for the propagation of feature annotation.</text>
</comment>
<dbReference type="Pfam" id="PF01715">
    <property type="entry name" value="IPPT"/>
    <property type="match status" value="1"/>
</dbReference>
<evidence type="ECO:0000313" key="11">
    <source>
        <dbReference type="EMBL" id="HCC42080.1"/>
    </source>
</evidence>
<name>A0A3D0ZP78_UNCKA</name>
<feature type="binding site" evidence="10">
    <location>
        <begin position="24"/>
        <end position="31"/>
    </location>
    <ligand>
        <name>ATP</name>
        <dbReference type="ChEBI" id="CHEBI:30616"/>
    </ligand>
</feature>
<feature type="site" description="Interaction with substrate tRNA" evidence="10">
    <location>
        <position position="127"/>
    </location>
</feature>
<feature type="region of interest" description="Interaction with substrate tRNA" evidence="10">
    <location>
        <begin position="49"/>
        <end position="52"/>
    </location>
</feature>
<evidence type="ECO:0000256" key="3">
    <source>
        <dbReference type="ARBA" id="ARBA00005842"/>
    </source>
</evidence>
<keyword evidence="4 10" id="KW-0808">Transferase</keyword>
<comment type="similarity">
    <text evidence="3 10">Belongs to the IPP transferase family.</text>
</comment>
<protein>
    <recommendedName>
        <fullName evidence="10">tRNA dimethylallyltransferase</fullName>
        <ecNumber evidence="10">2.5.1.75</ecNumber>
    </recommendedName>
    <alternativeName>
        <fullName evidence="10">Dimethylallyl diphosphate:tRNA dimethylallyltransferase</fullName>
        <shortName evidence="10">DMAPP:tRNA dimethylallyltransferase</shortName>
        <shortName evidence="10">DMATase</shortName>
    </alternativeName>
    <alternativeName>
        <fullName evidence="10">Isopentenyl-diphosphate:tRNA isopentenyltransferase</fullName>
        <shortName evidence="10">IPP transferase</shortName>
        <shortName evidence="10">IPPT</shortName>
        <shortName evidence="10">IPTase</shortName>
    </alternativeName>
</protein>
<dbReference type="EMBL" id="DOZN01000008">
    <property type="protein sequence ID" value="HCC42080.1"/>
    <property type="molecule type" value="Genomic_DNA"/>
</dbReference>
<keyword evidence="7 10" id="KW-0067">ATP-binding</keyword>
<comment type="subunit">
    <text evidence="10">Monomer.</text>
</comment>
<organism evidence="11 12">
    <name type="scientific">candidate division WWE3 bacterium</name>
    <dbReference type="NCBI Taxonomy" id="2053526"/>
    <lineage>
        <taxon>Bacteria</taxon>
        <taxon>Katanobacteria</taxon>
    </lineage>
</organism>
<evidence type="ECO:0000256" key="9">
    <source>
        <dbReference type="ARBA" id="ARBA00049563"/>
    </source>
</evidence>
<evidence type="ECO:0000256" key="8">
    <source>
        <dbReference type="ARBA" id="ARBA00022842"/>
    </source>
</evidence>
<evidence type="ECO:0000256" key="1">
    <source>
        <dbReference type="ARBA" id="ARBA00001946"/>
    </source>
</evidence>
<dbReference type="InterPro" id="IPR027417">
    <property type="entry name" value="P-loop_NTPase"/>
</dbReference>
<feature type="site" description="Interaction with substrate tRNA" evidence="10">
    <location>
        <position position="151"/>
    </location>
</feature>
<dbReference type="InterPro" id="IPR018022">
    <property type="entry name" value="IPT"/>
</dbReference>
<keyword evidence="6 10" id="KW-0547">Nucleotide-binding</keyword>
<dbReference type="Proteomes" id="UP000263336">
    <property type="component" value="Unassembled WGS sequence"/>
</dbReference>
<dbReference type="AlphaFoldDB" id="A0A3D0ZP78"/>
<evidence type="ECO:0000256" key="7">
    <source>
        <dbReference type="ARBA" id="ARBA00022840"/>
    </source>
</evidence>
<dbReference type="PANTHER" id="PTHR11088:SF60">
    <property type="entry name" value="TRNA DIMETHYLALLYLTRANSFERASE"/>
    <property type="match status" value="1"/>
</dbReference>
<accession>A0A3D0ZP78</accession>
<dbReference type="SUPFAM" id="SSF52540">
    <property type="entry name" value="P-loop containing nucleoside triphosphate hydrolases"/>
    <property type="match status" value="1"/>
</dbReference>
<gene>
    <name evidence="10" type="primary">miaA</name>
    <name evidence="11" type="ORF">DEP93_01265</name>
</gene>
<reference evidence="11 12" key="1">
    <citation type="journal article" date="2018" name="Nat. Biotechnol.">
        <title>A standardized bacterial taxonomy based on genome phylogeny substantially revises the tree of life.</title>
        <authorList>
            <person name="Parks D.H."/>
            <person name="Chuvochina M."/>
            <person name="Waite D.W."/>
            <person name="Rinke C."/>
            <person name="Skarshewski A."/>
            <person name="Chaumeil P.A."/>
            <person name="Hugenholtz P."/>
        </authorList>
    </citation>
    <scope>NUCLEOTIDE SEQUENCE [LARGE SCALE GENOMIC DNA]</scope>
    <source>
        <strain evidence="11">UBA11701</strain>
    </source>
</reference>
<dbReference type="InterPro" id="IPR039657">
    <property type="entry name" value="Dimethylallyltransferase"/>
</dbReference>
<feature type="binding site" evidence="10">
    <location>
        <begin position="26"/>
        <end position="31"/>
    </location>
    <ligand>
        <name>substrate</name>
    </ligand>
</feature>
<evidence type="ECO:0000256" key="4">
    <source>
        <dbReference type="ARBA" id="ARBA00022679"/>
    </source>
</evidence>
<comment type="function">
    <text evidence="2 10">Catalyzes the transfer of a dimethylallyl group onto the adenine at position 37 in tRNAs that read codons beginning with uridine, leading to the formation of N6-(dimethylallyl)adenosine (i(6)A).</text>
</comment>
<keyword evidence="8 10" id="KW-0460">Magnesium</keyword>
<evidence type="ECO:0000256" key="2">
    <source>
        <dbReference type="ARBA" id="ARBA00003213"/>
    </source>
</evidence>
<dbReference type="PANTHER" id="PTHR11088">
    <property type="entry name" value="TRNA DIMETHYLALLYLTRANSFERASE"/>
    <property type="match status" value="1"/>
</dbReference>
<sequence>MESFEEERTSMKAIVIGRAIVIVGPTSTGKTSLSVELCKKLGGEIISADSRQIYKHMDVGTGKLPLGNPSDIKKGEGFWELDGIKVWGYDLVSPDQYFSSYDFAKYALEKTGEIFSRGKNVFLVGGTGYYVDTVTGKLVLNTNIEPDFELRAELENKPLPELQSLLTSLNLEAFKKIDKNNPVRLIRAIEKEKGVKKNLTPLPRFGAEFIYIGLTGPREFLYSKADKWVEAVWKNGLIPETEKLLSMNFGPFPPLRGLVYKTAVSFLNKEIPQDGAVQRIKFDIHAYIRRQQTWFKRNPNISWFDVSVDSYGENVYNFTKEKLKNG</sequence>
<comment type="catalytic activity">
    <reaction evidence="9 10">
        <text>adenosine(37) in tRNA + dimethylallyl diphosphate = N(6)-dimethylallyladenosine(37) in tRNA + diphosphate</text>
        <dbReference type="Rhea" id="RHEA:26482"/>
        <dbReference type="Rhea" id="RHEA-COMP:10162"/>
        <dbReference type="Rhea" id="RHEA-COMP:10375"/>
        <dbReference type="ChEBI" id="CHEBI:33019"/>
        <dbReference type="ChEBI" id="CHEBI:57623"/>
        <dbReference type="ChEBI" id="CHEBI:74411"/>
        <dbReference type="ChEBI" id="CHEBI:74415"/>
        <dbReference type="EC" id="2.5.1.75"/>
    </reaction>
</comment>
<dbReference type="GO" id="GO:0005524">
    <property type="term" value="F:ATP binding"/>
    <property type="evidence" value="ECO:0007669"/>
    <property type="project" value="UniProtKB-UniRule"/>
</dbReference>
<dbReference type="HAMAP" id="MF_00185">
    <property type="entry name" value="IPP_trans"/>
    <property type="match status" value="1"/>
</dbReference>
<proteinExistence type="inferred from homology"/>
<dbReference type="EC" id="2.5.1.75" evidence="10"/>
<dbReference type="GO" id="GO:0052381">
    <property type="term" value="F:tRNA dimethylallyltransferase activity"/>
    <property type="evidence" value="ECO:0007669"/>
    <property type="project" value="UniProtKB-UniRule"/>
</dbReference>
<comment type="caution">
    <text evidence="11">The sequence shown here is derived from an EMBL/GenBank/DDBJ whole genome shotgun (WGS) entry which is preliminary data.</text>
</comment>
<evidence type="ECO:0000256" key="10">
    <source>
        <dbReference type="HAMAP-Rule" id="MF_00185"/>
    </source>
</evidence>
<evidence type="ECO:0000256" key="5">
    <source>
        <dbReference type="ARBA" id="ARBA00022694"/>
    </source>
</evidence>
<dbReference type="Gene3D" id="1.10.20.140">
    <property type="match status" value="1"/>
</dbReference>
<dbReference type="GO" id="GO:0006400">
    <property type="term" value="P:tRNA modification"/>
    <property type="evidence" value="ECO:0007669"/>
    <property type="project" value="TreeGrafter"/>
</dbReference>
<dbReference type="Gene3D" id="3.40.50.300">
    <property type="entry name" value="P-loop containing nucleotide triphosphate hydrolases"/>
    <property type="match status" value="1"/>
</dbReference>
<keyword evidence="5 10" id="KW-0819">tRNA processing</keyword>
<evidence type="ECO:0000256" key="6">
    <source>
        <dbReference type="ARBA" id="ARBA00022741"/>
    </source>
</evidence>
<comment type="cofactor">
    <cofactor evidence="1 10">
        <name>Mg(2+)</name>
        <dbReference type="ChEBI" id="CHEBI:18420"/>
    </cofactor>
</comment>